<reference evidence="2 3" key="1">
    <citation type="submission" date="2016-11" db="EMBL/GenBank/DDBJ databases">
        <authorList>
            <person name="Jaros S."/>
            <person name="Januszkiewicz K."/>
            <person name="Wedrychowicz H."/>
        </authorList>
    </citation>
    <scope>NUCLEOTIDE SEQUENCE [LARGE SCALE GENOMIC DNA]</scope>
    <source>
        <strain evidence="2 3">DSM 3074</strain>
    </source>
</reference>
<dbReference type="EMBL" id="FQYW01000008">
    <property type="protein sequence ID" value="SHI62342.1"/>
    <property type="molecule type" value="Genomic_DNA"/>
</dbReference>
<proteinExistence type="predicted"/>
<evidence type="ECO:0000313" key="3">
    <source>
        <dbReference type="Proteomes" id="UP000191240"/>
    </source>
</evidence>
<dbReference type="OrthoDB" id="1666657at2"/>
<accession>A0A1M6CMS3</accession>
<organism evidence="2 3">
    <name type="scientific">Anaerovibrio lipolyticus DSM 3074</name>
    <dbReference type="NCBI Taxonomy" id="1120997"/>
    <lineage>
        <taxon>Bacteria</taxon>
        <taxon>Bacillati</taxon>
        <taxon>Bacillota</taxon>
        <taxon>Negativicutes</taxon>
        <taxon>Selenomonadales</taxon>
        <taxon>Selenomonadaceae</taxon>
        <taxon>Anaerovibrio</taxon>
    </lineage>
</organism>
<evidence type="ECO:0000313" key="2">
    <source>
        <dbReference type="EMBL" id="SHI62342.1"/>
    </source>
</evidence>
<gene>
    <name evidence="2" type="ORF">SAMN02745671_01190</name>
</gene>
<feature type="compositionally biased region" description="Basic and acidic residues" evidence="1">
    <location>
        <begin position="58"/>
        <end position="73"/>
    </location>
</feature>
<dbReference type="AlphaFoldDB" id="A0A1M6CMS3"/>
<sequence length="82" mass="9598">MVVCNDYMNLTKDYLRNIPYYKVAVNNMVDDIRDMEESLKDVSVKIAPYDAMPGGHSDMNETEIKAASREKKLSQYKKRRMM</sequence>
<protein>
    <submittedName>
        <fullName evidence="2">Uncharacterized protein</fullName>
    </submittedName>
</protein>
<dbReference type="RefSeq" id="WP_080325663.1">
    <property type="nucleotide sequence ID" value="NZ_FQYW01000008.1"/>
</dbReference>
<feature type="region of interest" description="Disordered" evidence="1">
    <location>
        <begin position="53"/>
        <end position="82"/>
    </location>
</feature>
<name>A0A1M6CMS3_9FIRM</name>
<evidence type="ECO:0000256" key="1">
    <source>
        <dbReference type="SAM" id="MobiDB-lite"/>
    </source>
</evidence>
<dbReference type="Proteomes" id="UP000191240">
    <property type="component" value="Unassembled WGS sequence"/>
</dbReference>